<comment type="caution">
    <text evidence="7">Lacks conserved residue(s) required for the propagation of feature annotation.</text>
</comment>
<dbReference type="GO" id="GO:0141100">
    <property type="term" value="F:tRNA (guanine(18)-2'-O)-methyltransferase activity"/>
    <property type="evidence" value="ECO:0007669"/>
    <property type="project" value="UniProtKB-UniRule"/>
</dbReference>
<feature type="binding site" evidence="7">
    <location>
        <position position="109"/>
    </location>
    <ligand>
        <name>S-adenosyl-L-methionine</name>
        <dbReference type="ChEBI" id="CHEBI:59789"/>
    </ligand>
</feature>
<evidence type="ECO:0000313" key="10">
    <source>
        <dbReference type="Proteomes" id="UP000285211"/>
    </source>
</evidence>
<dbReference type="InterPro" id="IPR001537">
    <property type="entry name" value="SpoU_MeTrfase"/>
</dbReference>
<evidence type="ECO:0000256" key="3">
    <source>
        <dbReference type="ARBA" id="ARBA00022679"/>
    </source>
</evidence>
<feature type="binding site" evidence="7">
    <location>
        <position position="152"/>
    </location>
    <ligand>
        <name>S-adenosyl-L-methionine</name>
        <dbReference type="ChEBI" id="CHEBI:59789"/>
    </ligand>
</feature>
<dbReference type="OrthoDB" id="9785673at2"/>
<evidence type="ECO:0000313" key="9">
    <source>
        <dbReference type="EMBL" id="RVT76769.1"/>
    </source>
</evidence>
<evidence type="ECO:0000259" key="8">
    <source>
        <dbReference type="Pfam" id="PF00588"/>
    </source>
</evidence>
<keyword evidence="1 7" id="KW-0820">tRNA-binding</keyword>
<keyword evidence="5 7" id="KW-0819">tRNA processing</keyword>
<dbReference type="EC" id="2.1.1.34" evidence="7"/>
<dbReference type="Proteomes" id="UP000285211">
    <property type="component" value="Unassembled WGS sequence"/>
</dbReference>
<dbReference type="Gene3D" id="3.40.1280.10">
    <property type="match status" value="1"/>
</dbReference>
<gene>
    <name evidence="7" type="primary">trmH</name>
    <name evidence="9" type="ORF">EOD40_09510</name>
</gene>
<dbReference type="Pfam" id="PF00588">
    <property type="entry name" value="SpoU_methylase"/>
    <property type="match status" value="1"/>
</dbReference>
<dbReference type="PANTHER" id="PTHR43453">
    <property type="entry name" value="RRNA METHYLASE-LIKE"/>
    <property type="match status" value="1"/>
</dbReference>
<dbReference type="EMBL" id="SACJ01000004">
    <property type="protein sequence ID" value="RVT76769.1"/>
    <property type="molecule type" value="Genomic_DNA"/>
</dbReference>
<comment type="similarity">
    <text evidence="7">Belongs to the class IV-like SAM-binding methyltransferase superfamily. RNA methyltransferase TrmH family.</text>
</comment>
<dbReference type="SUPFAM" id="SSF75217">
    <property type="entry name" value="alpha/beta knot"/>
    <property type="match status" value="1"/>
</dbReference>
<sequence>MIDIDYLNFLENILTDNRKERFLEVLEKRTKHFTVAVEDVFQLHNTSAVMRSCEVFGIQELNVIEQRFGKRIDKQIAMGAQKWVDINRHDSVSGCIASLKEQGYQIIATTPHEQDCTLEKFDISKPSAIFFGTEKEGLSEEVMQKADGFLKIPMVGFTESLNISVSAAIIIQDLTNRLRRSDIDWKLTDTEILEKRLDWTRKSIKDIKRIEARYYEENPKV</sequence>
<evidence type="ECO:0000256" key="1">
    <source>
        <dbReference type="ARBA" id="ARBA00022555"/>
    </source>
</evidence>
<reference evidence="9 10" key="1">
    <citation type="submission" date="2019-01" db="EMBL/GenBank/DDBJ databases">
        <authorList>
            <person name="Chen W.-M."/>
        </authorList>
    </citation>
    <scope>NUCLEOTIDE SEQUENCE [LARGE SCALE GENOMIC DNA]</scope>
    <source>
        <strain evidence="9 10">BBQ-12</strain>
    </source>
</reference>
<keyword evidence="6 7" id="KW-0694">RNA-binding</keyword>
<dbReference type="HAMAP" id="MF_02060">
    <property type="entry name" value="tRNA_methyltr_TrmH"/>
    <property type="match status" value="1"/>
</dbReference>
<keyword evidence="10" id="KW-1185">Reference proteome</keyword>
<organism evidence="9 10">
    <name type="scientific">Flavobacterium sufflavum</name>
    <dbReference type="NCBI Taxonomy" id="1921138"/>
    <lineage>
        <taxon>Bacteria</taxon>
        <taxon>Pseudomonadati</taxon>
        <taxon>Bacteroidota</taxon>
        <taxon>Flavobacteriia</taxon>
        <taxon>Flavobacteriales</taxon>
        <taxon>Flavobacteriaceae</taxon>
        <taxon>Flavobacterium</taxon>
    </lineage>
</organism>
<feature type="domain" description="tRNA/rRNA methyltransferase SpoU type" evidence="8">
    <location>
        <begin position="33"/>
        <end position="171"/>
    </location>
</feature>
<proteinExistence type="inferred from homology"/>
<dbReference type="CDD" id="cd18092">
    <property type="entry name" value="SpoU-like_TrmH"/>
    <property type="match status" value="1"/>
</dbReference>
<dbReference type="RefSeq" id="WP_128195023.1">
    <property type="nucleotide sequence ID" value="NZ_SACJ01000004.1"/>
</dbReference>
<dbReference type="InterPro" id="IPR029026">
    <property type="entry name" value="tRNA_m1G_MTases_N"/>
</dbReference>
<evidence type="ECO:0000256" key="4">
    <source>
        <dbReference type="ARBA" id="ARBA00022691"/>
    </source>
</evidence>
<feature type="binding site" evidence="7">
    <location>
        <position position="161"/>
    </location>
    <ligand>
        <name>S-adenosyl-L-methionine</name>
        <dbReference type="ChEBI" id="CHEBI:59789"/>
    </ligand>
</feature>
<dbReference type="GO" id="GO:0002938">
    <property type="term" value="P:tRNA guanine ribose methylation"/>
    <property type="evidence" value="ECO:0007669"/>
    <property type="project" value="UniProtKB-UniRule"/>
</dbReference>
<keyword evidence="3 7" id="KW-0808">Transferase</keyword>
<dbReference type="PANTHER" id="PTHR43453:SF1">
    <property type="entry name" value="TRNA_RRNA METHYLTRANSFERASE SPOU TYPE DOMAIN-CONTAINING PROTEIN"/>
    <property type="match status" value="1"/>
</dbReference>
<comment type="caution">
    <text evidence="9">The sequence shown here is derived from an EMBL/GenBank/DDBJ whole genome shotgun (WGS) entry which is preliminary data.</text>
</comment>
<evidence type="ECO:0000256" key="5">
    <source>
        <dbReference type="ARBA" id="ARBA00022694"/>
    </source>
</evidence>
<protein>
    <recommendedName>
        <fullName evidence="7">tRNA (guanosine(18)-2'-O)-methyltransferase</fullName>
        <ecNumber evidence="7">2.1.1.34</ecNumber>
    </recommendedName>
    <alternativeName>
        <fullName evidence="7">tRNA [Gm18] methyltransferase</fullName>
    </alternativeName>
</protein>
<dbReference type="InterPro" id="IPR033671">
    <property type="entry name" value="TrmH"/>
</dbReference>
<dbReference type="InterPro" id="IPR029028">
    <property type="entry name" value="Alpha/beta_knot_MTases"/>
</dbReference>
<name>A0A3S2U354_9FLAO</name>
<dbReference type="AlphaFoldDB" id="A0A3S2U354"/>
<evidence type="ECO:0000256" key="2">
    <source>
        <dbReference type="ARBA" id="ARBA00022603"/>
    </source>
</evidence>
<evidence type="ECO:0000256" key="7">
    <source>
        <dbReference type="HAMAP-Rule" id="MF_02060"/>
    </source>
</evidence>
<keyword evidence="2 7" id="KW-0489">Methyltransferase</keyword>
<keyword evidence="4 7" id="KW-0949">S-adenosyl-L-methionine</keyword>
<accession>A0A3S2U354</accession>
<comment type="function">
    <text evidence="7">Catalyzes the 2'-O methylation of guanosine at position 18 in tRNA.</text>
</comment>
<evidence type="ECO:0000256" key="6">
    <source>
        <dbReference type="ARBA" id="ARBA00022884"/>
    </source>
</evidence>
<comment type="catalytic activity">
    <reaction evidence="7">
        <text>guanosine(18) in tRNA + S-adenosyl-L-methionine = 2'-O-methylguanosine(18) in tRNA + S-adenosyl-L-homocysteine + H(+)</text>
        <dbReference type="Rhea" id="RHEA:20077"/>
        <dbReference type="Rhea" id="RHEA-COMP:10190"/>
        <dbReference type="Rhea" id="RHEA-COMP:10192"/>
        <dbReference type="ChEBI" id="CHEBI:15378"/>
        <dbReference type="ChEBI" id="CHEBI:57856"/>
        <dbReference type="ChEBI" id="CHEBI:59789"/>
        <dbReference type="ChEBI" id="CHEBI:74269"/>
        <dbReference type="ChEBI" id="CHEBI:74445"/>
        <dbReference type="EC" id="2.1.1.34"/>
    </reaction>
</comment>
<dbReference type="GO" id="GO:0000049">
    <property type="term" value="F:tRNA binding"/>
    <property type="evidence" value="ECO:0007669"/>
    <property type="project" value="UniProtKB-UniRule"/>
</dbReference>